<dbReference type="EMBL" id="AFNU02000014">
    <property type="protein sequence ID" value="ERJ11214.1"/>
    <property type="molecule type" value="Genomic_DNA"/>
</dbReference>
<reference evidence="10 11" key="1">
    <citation type="journal article" date="2011" name="J. Bacteriol.">
        <title>Genome sequence of Haloplasma contractile, an unusual contractile bacterium from a deep-sea anoxic brine lake.</title>
        <authorList>
            <person name="Antunes A."/>
            <person name="Alam I."/>
            <person name="El Dorry H."/>
            <person name="Siam R."/>
            <person name="Robertson A."/>
            <person name="Bajic V.B."/>
            <person name="Stingl U."/>
        </authorList>
    </citation>
    <scope>NUCLEOTIDE SEQUENCE [LARGE SCALE GENOMIC DNA]</scope>
    <source>
        <strain evidence="10 11">SSD-17B</strain>
    </source>
</reference>
<keyword evidence="8" id="KW-0472">Membrane</keyword>
<dbReference type="CDD" id="cd03216">
    <property type="entry name" value="ABC_Carb_Monos_I"/>
    <property type="match status" value="1"/>
</dbReference>
<accession>U2FIX2</accession>
<feature type="domain" description="ABC transporter" evidence="9">
    <location>
        <begin position="7"/>
        <end position="240"/>
    </location>
</feature>
<dbReference type="AlphaFoldDB" id="U2FIX2"/>
<keyword evidence="2" id="KW-0813">Transport</keyword>
<keyword evidence="11" id="KW-1185">Reference proteome</keyword>
<comment type="caution">
    <text evidence="10">The sequence shown here is derived from an EMBL/GenBank/DDBJ whole genome shotgun (WGS) entry which is preliminary data.</text>
</comment>
<gene>
    <name evidence="10" type="ORF">HLPCO_002783</name>
</gene>
<dbReference type="SUPFAM" id="SSF52540">
    <property type="entry name" value="P-loop containing nucleoside triphosphate hydrolases"/>
    <property type="match status" value="2"/>
</dbReference>
<name>U2FIX2_9MOLU</name>
<evidence type="ECO:0000256" key="8">
    <source>
        <dbReference type="ARBA" id="ARBA00023136"/>
    </source>
</evidence>
<evidence type="ECO:0000256" key="1">
    <source>
        <dbReference type="ARBA" id="ARBA00004202"/>
    </source>
</evidence>
<dbReference type="EC" id="3.6.3.17" evidence="10"/>
<evidence type="ECO:0000313" key="10">
    <source>
        <dbReference type="EMBL" id="ERJ11214.1"/>
    </source>
</evidence>
<keyword evidence="3" id="KW-1003">Cell membrane</keyword>
<dbReference type="InParanoid" id="U2FIX2"/>
<evidence type="ECO:0000256" key="4">
    <source>
        <dbReference type="ARBA" id="ARBA00022737"/>
    </source>
</evidence>
<sequence>MSNELLVEIKNLTKTFGDINANDHVNFTVQKNEIHALLGENGAGKSTLMNMLSGLYRPDSGSIIFEGKPCNFTSPKDSIKTGIGMIHQHFKLVDHLSAMENIILGTINSVWLNRDKEYKKIEQLMKQYDLTLNLHKIVDDMSVGEKQLLEIIKVLYRGAKLLILDEPTAVLTPQETNQLFLIMKHLVLNGCSIIFISHKLNEVMEISKRVTVLRKGKTVKTLDTDQTSPKELTHLMVGDTMHFEIDCIKAKQDEELLVVRNLTVESNEGFPLLKNVSFKLYRGEVLGLAGVSGNGQKALCEAISGLQTTKRGDIFFKKENIRTLSVKEIISRGISLSFIPEDRLGMGLVANHNIVENVLLKYYNRHPFFINRNSVITKAKQIVTDLNVQTASIYDPIKNMSGGNIQKILLGRELDTNPELLITAYAVRGLDIKTTHIIYDLLNKQKEEGVGILYVAEDLDAMMKFCDRIMVMCDGEVTGIVNPKEVSKEEIGLMMMGRRDLHVAN</sequence>
<dbReference type="RefSeq" id="WP_008824599.1">
    <property type="nucleotide sequence ID" value="NZ_AFNU02000014.1"/>
</dbReference>
<dbReference type="Pfam" id="PF00005">
    <property type="entry name" value="ABC_tran"/>
    <property type="match status" value="2"/>
</dbReference>
<dbReference type="InterPro" id="IPR017871">
    <property type="entry name" value="ABC_transporter-like_CS"/>
</dbReference>
<evidence type="ECO:0000256" key="3">
    <source>
        <dbReference type="ARBA" id="ARBA00022475"/>
    </source>
</evidence>
<dbReference type="eggNOG" id="COG3845">
    <property type="taxonomic scope" value="Bacteria"/>
</dbReference>
<keyword evidence="10" id="KW-0378">Hydrolase</keyword>
<evidence type="ECO:0000256" key="7">
    <source>
        <dbReference type="ARBA" id="ARBA00022967"/>
    </source>
</evidence>
<dbReference type="InterPro" id="IPR027417">
    <property type="entry name" value="P-loop_NTPase"/>
</dbReference>
<dbReference type="InterPro" id="IPR003593">
    <property type="entry name" value="AAA+_ATPase"/>
</dbReference>
<evidence type="ECO:0000256" key="6">
    <source>
        <dbReference type="ARBA" id="ARBA00022840"/>
    </source>
</evidence>
<evidence type="ECO:0000259" key="9">
    <source>
        <dbReference type="PROSITE" id="PS50893"/>
    </source>
</evidence>
<dbReference type="GO" id="GO:0016887">
    <property type="term" value="F:ATP hydrolysis activity"/>
    <property type="evidence" value="ECO:0007669"/>
    <property type="project" value="InterPro"/>
</dbReference>
<evidence type="ECO:0000256" key="2">
    <source>
        <dbReference type="ARBA" id="ARBA00022448"/>
    </source>
</evidence>
<keyword evidence="4" id="KW-0677">Repeat</keyword>
<evidence type="ECO:0000256" key="5">
    <source>
        <dbReference type="ARBA" id="ARBA00022741"/>
    </source>
</evidence>
<dbReference type="STRING" id="1033810.HLPCO_002783"/>
<reference evidence="10 11" key="2">
    <citation type="journal article" date="2013" name="PLoS ONE">
        <title>INDIGO - INtegrated Data Warehouse of MIcrobial GenOmes with Examples from the Red Sea Extremophiles.</title>
        <authorList>
            <person name="Alam I."/>
            <person name="Antunes A."/>
            <person name="Kamau A.A."/>
            <person name="Ba Alawi W."/>
            <person name="Kalkatawi M."/>
            <person name="Stingl U."/>
            <person name="Bajic V.B."/>
        </authorList>
    </citation>
    <scope>NUCLEOTIDE SEQUENCE [LARGE SCALE GENOMIC DNA]</scope>
    <source>
        <strain evidence="10 11">SSD-17B</strain>
    </source>
</reference>
<dbReference type="FunFam" id="3.40.50.300:FF:000127">
    <property type="entry name" value="Ribose import ATP-binding protein RbsA"/>
    <property type="match status" value="1"/>
</dbReference>
<keyword evidence="7" id="KW-1278">Translocase</keyword>
<dbReference type="SMART" id="SM00382">
    <property type="entry name" value="AAA"/>
    <property type="match status" value="1"/>
</dbReference>
<keyword evidence="6 10" id="KW-0067">ATP-binding</keyword>
<organism evidence="10 11">
    <name type="scientific">Haloplasma contractile SSD-17B</name>
    <dbReference type="NCBI Taxonomy" id="1033810"/>
    <lineage>
        <taxon>Bacteria</taxon>
        <taxon>Bacillati</taxon>
        <taxon>Mycoplasmatota</taxon>
        <taxon>Mollicutes</taxon>
        <taxon>Haloplasmatales</taxon>
        <taxon>Haloplasmataceae</taxon>
        <taxon>Haloplasma</taxon>
    </lineage>
</organism>
<dbReference type="GO" id="GO:0005886">
    <property type="term" value="C:plasma membrane"/>
    <property type="evidence" value="ECO:0007669"/>
    <property type="project" value="UniProtKB-SubCell"/>
</dbReference>
<dbReference type="CDD" id="cd03215">
    <property type="entry name" value="ABC_Carb_Monos_II"/>
    <property type="match status" value="1"/>
</dbReference>
<evidence type="ECO:0000313" key="11">
    <source>
        <dbReference type="Proteomes" id="UP000005707"/>
    </source>
</evidence>
<dbReference type="OrthoDB" id="9771863at2"/>
<keyword evidence="5" id="KW-0547">Nucleotide-binding</keyword>
<dbReference type="GO" id="GO:0005524">
    <property type="term" value="F:ATP binding"/>
    <property type="evidence" value="ECO:0007669"/>
    <property type="project" value="UniProtKB-KW"/>
</dbReference>
<comment type="subcellular location">
    <subcellularLocation>
        <location evidence="1">Cell membrane</location>
        <topology evidence="1">Peripheral membrane protein</topology>
    </subcellularLocation>
</comment>
<feature type="domain" description="ABC transporter" evidence="9">
    <location>
        <begin position="257"/>
        <end position="499"/>
    </location>
</feature>
<dbReference type="InterPro" id="IPR050107">
    <property type="entry name" value="ABC_carbohydrate_import_ATPase"/>
</dbReference>
<dbReference type="PROSITE" id="PS00211">
    <property type="entry name" value="ABC_TRANSPORTER_1"/>
    <property type="match status" value="2"/>
</dbReference>
<dbReference type="Proteomes" id="UP000005707">
    <property type="component" value="Unassembled WGS sequence"/>
</dbReference>
<proteinExistence type="predicted"/>
<dbReference type="Gene3D" id="3.40.50.300">
    <property type="entry name" value="P-loop containing nucleotide triphosphate hydrolases"/>
    <property type="match status" value="2"/>
</dbReference>
<dbReference type="PANTHER" id="PTHR43790">
    <property type="entry name" value="CARBOHYDRATE TRANSPORT ATP-BINDING PROTEIN MG119-RELATED"/>
    <property type="match status" value="1"/>
</dbReference>
<dbReference type="InterPro" id="IPR003439">
    <property type="entry name" value="ABC_transporter-like_ATP-bd"/>
</dbReference>
<dbReference type="PANTHER" id="PTHR43790:SF4">
    <property type="entry name" value="GUANOSINE IMPORT ATP-BINDING PROTEIN NUPO"/>
    <property type="match status" value="1"/>
</dbReference>
<protein>
    <submittedName>
        <fullName evidence="10">Methyl-galactoside transport system ATP-binding protein</fullName>
        <ecNumber evidence="10">3.6.3.17</ecNumber>
    </submittedName>
</protein>
<dbReference type="PROSITE" id="PS50893">
    <property type="entry name" value="ABC_TRANSPORTER_2"/>
    <property type="match status" value="2"/>
</dbReference>